<geneLocation type="plasmid" evidence="2 3">
    <name>pFA8</name>
</geneLocation>
<sequence length="185" mass="21211">MDALSPLLLLKLEYMELKKVVISSLLIMTAIIWAYFLLRPSVTDWGREWQDLKSESKKRAILSLSPRFAYQDNIDSVESIFHKEGAKSAIVFIDSLIGLEGPYTSQYFFYRGLILSGDEKYDLAVASFDSAIIKSESVYPIAFEQKMYCLRRVISCDSLEVVLDRNIQLYDGKLIDRIKKNIGCK</sequence>
<feature type="transmembrane region" description="Helical" evidence="1">
    <location>
        <begin position="20"/>
        <end position="38"/>
    </location>
</feature>
<gene>
    <name evidence="2" type="ORF">FUAX_53490</name>
</gene>
<keyword evidence="1" id="KW-0472">Membrane</keyword>
<keyword evidence="1" id="KW-0812">Transmembrane</keyword>
<name>A0AAU9D193_9BACT</name>
<reference evidence="2 3" key="1">
    <citation type="submission" date="2021-12" db="EMBL/GenBank/DDBJ databases">
        <title>Genome sequencing of bacteria with rrn-lacking chromosome and rrn-plasmid.</title>
        <authorList>
            <person name="Anda M."/>
            <person name="Iwasaki W."/>
        </authorList>
    </citation>
    <scope>NUCLEOTIDE SEQUENCE [LARGE SCALE GENOMIC DNA]</scope>
    <source>
        <strain evidence="2 3">DSM 100852</strain>
        <plasmid evidence="2 3">pFA8</plasmid>
    </source>
</reference>
<evidence type="ECO:0000313" key="2">
    <source>
        <dbReference type="EMBL" id="BDD12917.1"/>
    </source>
</evidence>
<organism evidence="2 3">
    <name type="scientific">Fulvitalea axinellae</name>
    <dbReference type="NCBI Taxonomy" id="1182444"/>
    <lineage>
        <taxon>Bacteria</taxon>
        <taxon>Pseudomonadati</taxon>
        <taxon>Bacteroidota</taxon>
        <taxon>Cytophagia</taxon>
        <taxon>Cytophagales</taxon>
        <taxon>Persicobacteraceae</taxon>
        <taxon>Fulvitalea</taxon>
    </lineage>
</organism>
<evidence type="ECO:0000256" key="1">
    <source>
        <dbReference type="SAM" id="Phobius"/>
    </source>
</evidence>
<proteinExistence type="predicted"/>
<dbReference type="AlphaFoldDB" id="A0AAU9D193"/>
<keyword evidence="2" id="KW-0614">Plasmid</keyword>
<keyword evidence="3" id="KW-1185">Reference proteome</keyword>
<dbReference type="KEGG" id="fax:FUAX_53490"/>
<dbReference type="Proteomes" id="UP001348817">
    <property type="component" value="Plasmid pFA8"/>
</dbReference>
<accession>A0AAU9D193</accession>
<evidence type="ECO:0000313" key="3">
    <source>
        <dbReference type="Proteomes" id="UP001348817"/>
    </source>
</evidence>
<dbReference type="EMBL" id="AP025322">
    <property type="protein sequence ID" value="BDD12917.1"/>
    <property type="molecule type" value="Genomic_DNA"/>
</dbReference>
<protein>
    <submittedName>
        <fullName evidence="2">Uncharacterized protein</fullName>
    </submittedName>
</protein>
<keyword evidence="1" id="KW-1133">Transmembrane helix</keyword>